<dbReference type="PANTHER" id="PTHR33845">
    <property type="entry name" value="C2H2-TYPE DOMAIN-CONTAINING PROTEIN"/>
    <property type="match status" value="1"/>
</dbReference>
<dbReference type="Proteomes" id="UP000887567">
    <property type="component" value="Unplaced"/>
</dbReference>
<dbReference type="OMA" id="TACHLME"/>
<name>A0A913YVJ1_EXADI</name>
<dbReference type="RefSeq" id="XP_028519078.1">
    <property type="nucleotide sequence ID" value="XM_028663277.1"/>
</dbReference>
<accession>A0A913YVJ1</accession>
<evidence type="ECO:0000313" key="2">
    <source>
        <dbReference type="Proteomes" id="UP000887567"/>
    </source>
</evidence>
<evidence type="ECO:0000313" key="1">
    <source>
        <dbReference type="EnsemblMetazoa" id="XP_028519078.1"/>
    </source>
</evidence>
<dbReference type="KEGG" id="epa:114576513"/>
<reference evidence="1" key="1">
    <citation type="submission" date="2022-11" db="UniProtKB">
        <authorList>
            <consortium name="EnsemblMetazoa"/>
        </authorList>
    </citation>
    <scope>IDENTIFICATION</scope>
</reference>
<keyword evidence="2" id="KW-1185">Reference proteome</keyword>
<dbReference type="GeneID" id="114576513"/>
<dbReference type="AlphaFoldDB" id="A0A913YVJ1"/>
<dbReference type="PANTHER" id="PTHR33845:SF1">
    <property type="entry name" value="C2H2-TYPE DOMAIN-CONTAINING PROTEIN"/>
    <property type="match status" value="1"/>
</dbReference>
<dbReference type="EnsemblMetazoa" id="XM_028663277.1">
    <property type="protein sequence ID" value="XP_028519078.1"/>
    <property type="gene ID" value="LOC114576513"/>
</dbReference>
<organism evidence="1 2">
    <name type="scientific">Exaiptasia diaphana</name>
    <name type="common">Tropical sea anemone</name>
    <name type="synonym">Aiptasia pulchella</name>
    <dbReference type="NCBI Taxonomy" id="2652724"/>
    <lineage>
        <taxon>Eukaryota</taxon>
        <taxon>Metazoa</taxon>
        <taxon>Cnidaria</taxon>
        <taxon>Anthozoa</taxon>
        <taxon>Hexacorallia</taxon>
        <taxon>Actiniaria</taxon>
        <taxon>Aiptasiidae</taxon>
        <taxon>Exaiptasia</taxon>
    </lineage>
</organism>
<dbReference type="OrthoDB" id="5988132at2759"/>
<protein>
    <submittedName>
        <fullName evidence="1">Uncharacterized protein</fullName>
    </submittedName>
</protein>
<proteinExistence type="predicted"/>
<sequence>MRALTISKLNVYKGPVHVTEASNIADHCIHHSLSHDKDHDKFGVACGHPHDHFCLSCEELKTVLDDIKEAITESADSFTSEQHDDIKFLFQQAVSAIGAWKAHQLRSIQQDKARTDLLLKLGPSEVLITQDWAMKFLPQKYRETQTDWFGKRGISWHISVVIRKNQSGDLLHQVYVHVVDQCTQDSSVVISIMEHTLRSIKEEHPEVDTAYYRQDNAGCYHSTELLTACHLMENATGIKVGRVDFSDPQGGKGPCDRKAATIKAHIRRFINEGNDVNTAYDLCQAILSSGSVRGVRVALIDGTKLTPLTSDSKLEGISTLNNFEVTKDGLICWKAYKIGTGKLVSWSSLTARETLNISPINSPLSQGCFTEIRSKKKAASQKEKEIEADSDHYEEDDDDEEMSKLFACPVEGCVKMFQRYASLDNHIQYGTCKLKEEKESLFDKAILKYQDKLQTKSSVPSLAPTQVEKMDDADQAILNRGWALKASKKSSRFSEQQKSFLDEMFFLGQETGHKQDPSTVAQQMRYAKGLDGSRRFQLQEFLSWWFLSPCYWNAVLLVSL</sequence>